<dbReference type="EMBL" id="SLXT01000003">
    <property type="protein sequence ID" value="TCP68524.1"/>
    <property type="molecule type" value="Genomic_DNA"/>
</dbReference>
<gene>
    <name evidence="3" type="ORF">EDD73_103158</name>
</gene>
<evidence type="ECO:0000313" key="3">
    <source>
        <dbReference type="EMBL" id="TCP68524.1"/>
    </source>
</evidence>
<evidence type="ECO:0000259" key="1">
    <source>
        <dbReference type="Pfam" id="PF09983"/>
    </source>
</evidence>
<feature type="domain" description="Wadjet protein JetD C-terminal" evidence="1">
    <location>
        <begin position="213"/>
        <end position="387"/>
    </location>
</feature>
<feature type="domain" description="DUF3322" evidence="2">
    <location>
        <begin position="7"/>
        <end position="193"/>
    </location>
</feature>
<keyword evidence="4" id="KW-1185">Reference proteome</keyword>
<dbReference type="RefSeq" id="WP_131918114.1">
    <property type="nucleotide sequence ID" value="NZ_JAOQNU010000003.1"/>
</dbReference>
<dbReference type="PIRSF" id="PIRSF028408">
    <property type="entry name" value="UCP028408"/>
    <property type="match status" value="1"/>
</dbReference>
<dbReference type="InterPro" id="IPR024537">
    <property type="entry name" value="DUF3322"/>
</dbReference>
<dbReference type="Proteomes" id="UP000294813">
    <property type="component" value="Unassembled WGS sequence"/>
</dbReference>
<dbReference type="Pfam" id="PF11795">
    <property type="entry name" value="DUF3322"/>
    <property type="match status" value="1"/>
</dbReference>
<comment type="caution">
    <text evidence="3">The sequence shown here is derived from an EMBL/GenBank/DDBJ whole genome shotgun (WGS) entry which is preliminary data.</text>
</comment>
<accession>A0A4R2RYC2</accession>
<evidence type="ECO:0000259" key="2">
    <source>
        <dbReference type="Pfam" id="PF11795"/>
    </source>
</evidence>
<dbReference type="InterPro" id="IPR014544">
    <property type="entry name" value="UCP028408"/>
</dbReference>
<sequence length="393" mass="45874">MSHWSDPKWIKDEVARKWASGRILRYLLKDDGLFPIRIPLKRPQNSDLNERFVEVSQWIELLKEKSKKINSLGYELEEKEFNHRLLGRNQLPTHAIIPTVDDALYLLKKQNEAARFRHLAKEILAKWPVLHEWIEKYPHKVLTAGEQWDGILAVLKWFSEHPSGGLYLRQVDICGIDTKFIEKRKNLLQELLDIILPEDAIVKTAGSFEKRYGLKEKPKQIRLRFLDPEQYLHGISDIAVPVEQLAQFDLPSSRIFITENEINGLCFPEVKDSVVIFGLGYGIDLLKSVPWLRTRRIYYWGDIDTHGLAMLDQVRSFLPQTKSMLMNENVLLAHQELWSIESKPFIGRLTRLTAEEQMVFCQLQDNIWGKGVRLEQERIAFGQVQKAIQMILD</sequence>
<organism evidence="3 4">
    <name type="scientific">Heliophilum fasciatum</name>
    <dbReference type="NCBI Taxonomy" id="35700"/>
    <lineage>
        <taxon>Bacteria</taxon>
        <taxon>Bacillati</taxon>
        <taxon>Bacillota</taxon>
        <taxon>Clostridia</taxon>
        <taxon>Eubacteriales</taxon>
        <taxon>Heliobacteriaceae</taxon>
        <taxon>Heliophilum</taxon>
    </lineage>
</organism>
<evidence type="ECO:0008006" key="5">
    <source>
        <dbReference type="Google" id="ProtNLM"/>
    </source>
</evidence>
<name>A0A4R2RYC2_9FIRM</name>
<dbReference type="Pfam" id="PF09983">
    <property type="entry name" value="JetD_C"/>
    <property type="match status" value="1"/>
</dbReference>
<dbReference type="AlphaFoldDB" id="A0A4R2RYC2"/>
<dbReference type="OrthoDB" id="322908at2"/>
<protein>
    <recommendedName>
        <fullName evidence="5">Wadjet protein JetD C-terminal domain-containing protein</fullName>
    </recommendedName>
</protein>
<reference evidence="3 4" key="1">
    <citation type="submission" date="2019-03" db="EMBL/GenBank/DDBJ databases">
        <title>Genomic Encyclopedia of Type Strains, Phase IV (KMG-IV): sequencing the most valuable type-strain genomes for metagenomic binning, comparative biology and taxonomic classification.</title>
        <authorList>
            <person name="Goeker M."/>
        </authorList>
    </citation>
    <scope>NUCLEOTIDE SEQUENCE [LARGE SCALE GENOMIC DNA]</scope>
    <source>
        <strain evidence="3 4">DSM 11170</strain>
    </source>
</reference>
<evidence type="ECO:0000313" key="4">
    <source>
        <dbReference type="Proteomes" id="UP000294813"/>
    </source>
</evidence>
<dbReference type="InterPro" id="IPR024534">
    <property type="entry name" value="JetD_C"/>
</dbReference>
<proteinExistence type="predicted"/>